<protein>
    <submittedName>
        <fullName evidence="1">Arsenic resistance operon repressor</fullName>
    </submittedName>
</protein>
<reference evidence="1 2" key="1">
    <citation type="submission" date="2019-03" db="EMBL/GenBank/DDBJ databases">
        <title>Complete genome sequence of Ferrigenium kumadai strain An22, a microaerophilic iron-oxidizing bacterium isolated from a paddy field soil.</title>
        <authorList>
            <person name="Watanabe T."/>
            <person name="Asakawa S."/>
        </authorList>
    </citation>
    <scope>NUCLEOTIDE SEQUENCE [LARGE SCALE GENOMIC DNA]</scope>
    <source>
        <strain evidence="1 2">An22</strain>
    </source>
</reference>
<name>A0AAN1SZ57_9PROT</name>
<gene>
    <name evidence="1" type="primary">arsD</name>
    <name evidence="1" type="ORF">FGKAn22_14400</name>
</gene>
<keyword evidence="2" id="KW-1185">Reference proteome</keyword>
<accession>A0AAN1SZ57</accession>
<proteinExistence type="predicted"/>
<sequence>MSKMQVFDPALCCSTGVCGTDVDQKLVDFSADVDWLKRSGGQIERYNLAQQPMAFAENAVVKAFLERSGADALPLILVDGEIALAGRYPTRKELARLAGIPGALSEVAVSESKTGGCCSGSKCC</sequence>
<dbReference type="GO" id="GO:0046685">
    <property type="term" value="P:response to arsenic-containing substance"/>
    <property type="evidence" value="ECO:0007669"/>
    <property type="project" value="InterPro"/>
</dbReference>
<dbReference type="Proteomes" id="UP001319121">
    <property type="component" value="Chromosome"/>
</dbReference>
<dbReference type="GO" id="GO:0003677">
    <property type="term" value="F:DNA binding"/>
    <property type="evidence" value="ECO:0007669"/>
    <property type="project" value="InterPro"/>
</dbReference>
<dbReference type="Gene3D" id="3.40.30.10">
    <property type="entry name" value="Glutaredoxin"/>
    <property type="match status" value="1"/>
</dbReference>
<dbReference type="RefSeq" id="WP_212784976.1">
    <property type="nucleotide sequence ID" value="NZ_AP019536.1"/>
</dbReference>
<dbReference type="EMBL" id="AP019536">
    <property type="protein sequence ID" value="BBI99747.1"/>
    <property type="molecule type" value="Genomic_DNA"/>
</dbReference>
<dbReference type="Pfam" id="PF06953">
    <property type="entry name" value="ArsD"/>
    <property type="match status" value="1"/>
</dbReference>
<organism evidence="1 2">
    <name type="scientific">Ferrigenium kumadai</name>
    <dbReference type="NCBI Taxonomy" id="1682490"/>
    <lineage>
        <taxon>Bacteria</taxon>
        <taxon>Pseudomonadati</taxon>
        <taxon>Pseudomonadota</taxon>
        <taxon>Betaproteobacteria</taxon>
        <taxon>Nitrosomonadales</taxon>
        <taxon>Gallionellaceae</taxon>
        <taxon>Ferrigenium</taxon>
    </lineage>
</organism>
<dbReference type="KEGG" id="fku:FGKAn22_14400"/>
<dbReference type="GO" id="GO:0045892">
    <property type="term" value="P:negative regulation of DNA-templated transcription"/>
    <property type="evidence" value="ECO:0007669"/>
    <property type="project" value="InterPro"/>
</dbReference>
<evidence type="ECO:0000313" key="2">
    <source>
        <dbReference type="Proteomes" id="UP001319121"/>
    </source>
</evidence>
<dbReference type="InterPro" id="IPR010712">
    <property type="entry name" value="Arsenical-R_ArsD"/>
</dbReference>
<dbReference type="AlphaFoldDB" id="A0AAN1SZ57"/>
<dbReference type="NCBIfam" id="NF033727">
    <property type="entry name" value="chaperon_ArsD"/>
    <property type="match status" value="1"/>
</dbReference>
<evidence type="ECO:0000313" key="1">
    <source>
        <dbReference type="EMBL" id="BBI99747.1"/>
    </source>
</evidence>